<dbReference type="InterPro" id="IPR001214">
    <property type="entry name" value="SET_dom"/>
</dbReference>
<organism evidence="2 3">
    <name type="scientific">Candidatus Portnoybacteria bacterium CG11_big_fil_rev_8_21_14_0_20_40_15</name>
    <dbReference type="NCBI Taxonomy" id="1974817"/>
    <lineage>
        <taxon>Bacteria</taxon>
        <taxon>Candidatus Portnoyibacteriota</taxon>
    </lineage>
</organism>
<dbReference type="InterPro" id="IPR046341">
    <property type="entry name" value="SET_dom_sf"/>
</dbReference>
<sequence>MTDKKIIRKIIKDLEENIYCRLRPSKIEGVGVFAVRDIPEGTNIFKLTRKTKFIAVNPKLVFENQKINKEIKKMVKDFYVITKRKLYLPNFSLNEIDISFFLNRSDNPNVIDKDGEEFFALRDIKKGEELTVDYGNYSNGFQ</sequence>
<evidence type="ECO:0000313" key="2">
    <source>
        <dbReference type="EMBL" id="PIQ75086.1"/>
    </source>
</evidence>
<dbReference type="Pfam" id="PF00856">
    <property type="entry name" value="SET"/>
    <property type="match status" value="1"/>
</dbReference>
<dbReference type="SUPFAM" id="SSF82199">
    <property type="entry name" value="SET domain"/>
    <property type="match status" value="1"/>
</dbReference>
<protein>
    <recommendedName>
        <fullName evidence="1">SET domain-containing protein</fullName>
    </recommendedName>
</protein>
<evidence type="ECO:0000259" key="1">
    <source>
        <dbReference type="PROSITE" id="PS50280"/>
    </source>
</evidence>
<proteinExistence type="predicted"/>
<comment type="caution">
    <text evidence="2">The sequence shown here is derived from an EMBL/GenBank/DDBJ whole genome shotgun (WGS) entry which is preliminary data.</text>
</comment>
<dbReference type="Gene3D" id="2.170.270.10">
    <property type="entry name" value="SET domain"/>
    <property type="match status" value="1"/>
</dbReference>
<feature type="domain" description="SET" evidence="1">
    <location>
        <begin position="15"/>
        <end position="135"/>
    </location>
</feature>
<dbReference type="PROSITE" id="PS50280">
    <property type="entry name" value="SET"/>
    <property type="match status" value="1"/>
</dbReference>
<gene>
    <name evidence="2" type="ORF">COV84_03280</name>
</gene>
<dbReference type="SMART" id="SM00317">
    <property type="entry name" value="SET"/>
    <property type="match status" value="1"/>
</dbReference>
<accession>A0A2H0KSH6</accession>
<name>A0A2H0KSH6_9BACT</name>
<dbReference type="AlphaFoldDB" id="A0A2H0KSH6"/>
<dbReference type="EMBL" id="PCVO01000048">
    <property type="protein sequence ID" value="PIQ75086.1"/>
    <property type="molecule type" value="Genomic_DNA"/>
</dbReference>
<dbReference type="Proteomes" id="UP000229317">
    <property type="component" value="Unassembled WGS sequence"/>
</dbReference>
<evidence type="ECO:0000313" key="3">
    <source>
        <dbReference type="Proteomes" id="UP000229317"/>
    </source>
</evidence>
<reference evidence="2 3" key="1">
    <citation type="submission" date="2017-09" db="EMBL/GenBank/DDBJ databases">
        <title>Depth-based differentiation of microbial function through sediment-hosted aquifers and enrichment of novel symbionts in the deep terrestrial subsurface.</title>
        <authorList>
            <person name="Probst A.J."/>
            <person name="Ladd B."/>
            <person name="Jarett J.K."/>
            <person name="Geller-Mcgrath D.E."/>
            <person name="Sieber C.M."/>
            <person name="Emerson J.B."/>
            <person name="Anantharaman K."/>
            <person name="Thomas B.C."/>
            <person name="Malmstrom R."/>
            <person name="Stieglmeier M."/>
            <person name="Klingl A."/>
            <person name="Woyke T."/>
            <person name="Ryan C.M."/>
            <person name="Banfield J.F."/>
        </authorList>
    </citation>
    <scope>NUCLEOTIDE SEQUENCE [LARGE SCALE GENOMIC DNA]</scope>
    <source>
        <strain evidence="2">CG11_big_fil_rev_8_21_14_0_20_40_15</strain>
    </source>
</reference>